<name>A0A0E3Q3W7_9EURY</name>
<keyword evidence="1" id="KW-0131">Cell cycle</keyword>
<dbReference type="PATRIC" id="fig|1434123.4.peg.1279"/>
<dbReference type="GO" id="GO:0051301">
    <property type="term" value="P:cell division"/>
    <property type="evidence" value="ECO:0007669"/>
    <property type="project" value="UniProtKB-KW"/>
</dbReference>
<accession>A0A0E3Q3W7</accession>
<dbReference type="AlphaFoldDB" id="A0A0E3Q3W7"/>
<dbReference type="GO" id="GO:0016787">
    <property type="term" value="F:hydrolase activity"/>
    <property type="evidence" value="ECO:0007669"/>
    <property type="project" value="UniProtKB-KW"/>
</dbReference>
<dbReference type="STRING" id="1434123.MSVAZ_1094"/>
<sequence length="48" mass="5422">MIFSQSPDTFTARWGYYLVDSDKKTIKLKVAEADQRDVGKGINRIGDS</sequence>
<dbReference type="EMBL" id="CP009520">
    <property type="protein sequence ID" value="AKB43363.1"/>
    <property type="molecule type" value="Genomic_DNA"/>
</dbReference>
<keyword evidence="1" id="KW-0378">Hydrolase</keyword>
<dbReference type="EC" id="3.4.24.-" evidence="1"/>
<dbReference type="KEGG" id="mvc:MSVAZ_1094"/>
<keyword evidence="2" id="KW-1185">Reference proteome</keyword>
<organism evidence="1 2">
    <name type="scientific">Methanosarcina vacuolata Z-761</name>
    <dbReference type="NCBI Taxonomy" id="1434123"/>
    <lineage>
        <taxon>Archaea</taxon>
        <taxon>Methanobacteriati</taxon>
        <taxon>Methanobacteriota</taxon>
        <taxon>Stenosarchaea group</taxon>
        <taxon>Methanomicrobia</taxon>
        <taxon>Methanosarcinales</taxon>
        <taxon>Methanosarcinaceae</taxon>
        <taxon>Methanosarcina</taxon>
    </lineage>
</organism>
<evidence type="ECO:0000313" key="2">
    <source>
        <dbReference type="Proteomes" id="UP000033096"/>
    </source>
</evidence>
<dbReference type="Proteomes" id="UP000033096">
    <property type="component" value="Chromosome"/>
</dbReference>
<dbReference type="HOGENOM" id="CLU_3147963_0_0_2"/>
<reference evidence="1 2" key="1">
    <citation type="submission" date="2014-07" db="EMBL/GenBank/DDBJ databases">
        <title>Methanogenic archaea and the global carbon cycle.</title>
        <authorList>
            <person name="Henriksen J.R."/>
            <person name="Luke J."/>
            <person name="Reinhart S."/>
            <person name="Benedict M.N."/>
            <person name="Youngblut N.D."/>
            <person name="Metcalf M.E."/>
            <person name="Whitaker R.J."/>
            <person name="Metcalf W.W."/>
        </authorList>
    </citation>
    <scope>NUCLEOTIDE SEQUENCE [LARGE SCALE GENOMIC DNA]</scope>
    <source>
        <strain evidence="1 2">Z-761</strain>
    </source>
</reference>
<keyword evidence="1" id="KW-0132">Cell division</keyword>
<evidence type="ECO:0000313" key="1">
    <source>
        <dbReference type="EMBL" id="AKB43363.1"/>
    </source>
</evidence>
<proteinExistence type="predicted"/>
<protein>
    <submittedName>
        <fullName evidence="1">Cell division protein FtsH</fullName>
        <ecNumber evidence="1">3.4.24.-</ecNumber>
    </submittedName>
</protein>
<gene>
    <name evidence="1" type="ORF">MSVAZ_1094</name>
</gene>